<feature type="compositionally biased region" description="Low complexity" evidence="6">
    <location>
        <begin position="639"/>
        <end position="659"/>
    </location>
</feature>
<dbReference type="GO" id="GO:2000660">
    <property type="term" value="P:negative regulation of interleukin-1-mediated signaling pathway"/>
    <property type="evidence" value="ECO:0007669"/>
    <property type="project" value="TreeGrafter"/>
</dbReference>
<evidence type="ECO:0000313" key="9">
    <source>
        <dbReference type="EMBL" id="KAG7461384.1"/>
    </source>
</evidence>
<dbReference type="GO" id="GO:0006508">
    <property type="term" value="P:proteolysis"/>
    <property type="evidence" value="ECO:0007669"/>
    <property type="project" value="UniProtKB-KW"/>
</dbReference>
<name>A0AAV6PGE9_SOLSE</name>
<feature type="region of interest" description="Disordered" evidence="6">
    <location>
        <begin position="889"/>
        <end position="916"/>
    </location>
</feature>
<feature type="compositionally biased region" description="Polar residues" evidence="6">
    <location>
        <begin position="713"/>
        <end position="752"/>
    </location>
</feature>
<sequence length="1279" mass="138514">MEGCGHTSTDERGAEKAMDDYLRSIGLHRKKIAKDGSCLFRAVAEQVLHCQSLHTKVRAKCVEFLKQNRSSYEAFIEGDFEDYLSKLQDPQQWVGEVEISALAAMYKRDFLIFQEPGKPPVNITDKNFKDKVQLCFLNGNHYDSVYPIRHMKSSAVCQSLLYELLYEGVFCVERGALGMCQRTGRPSDLLSDDSMTVCQSSDESDVEADGPLWVENETSTRHSYRGRGRGRQLPERVRRSLNPTLFRNIDYDFWHKTKRAQQKMDYCIAAGMQYTVGDRCKVRLESSGRSYNATVKEVPPNSDMVVVHIEELGKKQVPLWRLRPPSEESSWSTVVKDKRLSNGHGGRGKLASQSSSGSQVAAPGFNGRVQKQHSWSPQVNAEEKGGAKPVRKSISLVESVKEAELLSKDIEAAEEEEEEIQLRDEQEFPALRVDGGKQGEKRKSQRNKTRSPDEDTGALSPSAGQRPKSCTPPLATTAAAPPSYTTSPTPPSSPALPRTCAAPTTKPTPTAAAVALHSKPSVTSGAPPLAVPCSASVFAFLTPVLPTASSPPSLPAFSSSSPTSSSSSLLPVKSSAPPLPSPTFIAPIAPSPVTAQGFLPSSSLHRASLPHSPSPPSDSSSSLPHHAAQTQEAPARSLVSNSAPSVSQNQSQVSESQIQTQTRSLTSLPQTHNVLQEMHTHVQSSVPHIQNQSQTQNQTSFSQPQSQTHFSQYHDSLPQTQTSLPQTSFPQSTTSVSHLQPQSQTHFSQYQASSPQTSLPQTQTSLPQTQTSFPQTTTSVSYLQPLSQTQTHFSQSQSEMIQVQPPHPAPGTSFPHPHLHAHPLQQPYPSLGVSASPTLQTPPQTESTQPESAAPPPSSQHFLTAHPPHPQSIPGAVPLQKLSQLYQDPLYPGFPQEEKGNMAPVPPLSSSRKGDDLPRDLNILRFFFNLGVKAFSMPLLPPYFYLLPLQQAYTLQPNPPSRSPSPTPAFPPSGSPSVHPESYAHYPPNPATPPQYGHQAPLGDASCPSEPSFNQTGFSVTQAPPHRMPCTSFPWQQHHMAAASPTNSSYVAGYPSSTVPYQVPPPQGYHPGPGTGRPLYPPTMSPYPPSSLAFQPSSTPEDVLMSRGVMEQLLVNNGDTVSGQAPGSLESLAAPANVANANSSRAMVVPSLLRNEQGESLTRTVLLVDPPLNNRPILALVSDDPVSMTTMKPNSSPAGSPSHFAVVSTVAAPGDVYHVHPKHYGAKRTGHASPSVISESLSVGCSTEDTWEESEGFKPSTLNNRGHRRFFRGARGRGG</sequence>
<keyword evidence="5" id="KW-0378">Hydrolase</keyword>
<dbReference type="InterPro" id="IPR002999">
    <property type="entry name" value="Tudor"/>
</dbReference>
<feature type="compositionally biased region" description="Polar residues" evidence="6">
    <location>
        <begin position="833"/>
        <end position="845"/>
    </location>
</feature>
<feature type="region of interest" description="Disordered" evidence="6">
    <location>
        <begin position="682"/>
        <end position="876"/>
    </location>
</feature>
<evidence type="ECO:0000256" key="5">
    <source>
        <dbReference type="ARBA" id="ARBA00022807"/>
    </source>
</evidence>
<dbReference type="PROSITE" id="PS50304">
    <property type="entry name" value="TUDOR"/>
    <property type="match status" value="1"/>
</dbReference>
<feature type="compositionally biased region" description="Low complexity" evidence="6">
    <location>
        <begin position="787"/>
        <end position="798"/>
    </location>
</feature>
<dbReference type="GO" id="GO:0034122">
    <property type="term" value="P:negative regulation of toll-like receptor signaling pathway"/>
    <property type="evidence" value="ECO:0007669"/>
    <property type="project" value="TreeGrafter"/>
</dbReference>
<feature type="compositionally biased region" description="Low complexity" evidence="6">
    <location>
        <begin position="471"/>
        <end position="487"/>
    </location>
</feature>
<feature type="region of interest" description="Disordered" evidence="6">
    <location>
        <begin position="597"/>
        <end position="664"/>
    </location>
</feature>
<proteinExistence type="predicted"/>
<feature type="compositionally biased region" description="Low complexity" evidence="6">
    <location>
        <begin position="690"/>
        <end position="711"/>
    </location>
</feature>
<dbReference type="GO" id="GO:0004843">
    <property type="term" value="F:cysteine-type deubiquitinase activity"/>
    <property type="evidence" value="ECO:0007669"/>
    <property type="project" value="UniProtKB-EC"/>
</dbReference>
<dbReference type="Proteomes" id="UP000693946">
    <property type="component" value="Unassembled WGS sequence"/>
</dbReference>
<dbReference type="EMBL" id="JAGKHQ010001089">
    <property type="protein sequence ID" value="KAG7461384.1"/>
    <property type="molecule type" value="Genomic_DNA"/>
</dbReference>
<dbReference type="PANTHER" id="PTHR12419:SF9">
    <property type="entry name" value="OTU DOMAIN-CONTAINING PROTEIN 4"/>
    <property type="match status" value="1"/>
</dbReference>
<dbReference type="AlphaFoldDB" id="A0AAV6PGE9"/>
<dbReference type="GO" id="GO:0061578">
    <property type="term" value="F:K63-linked deubiquitinase activity"/>
    <property type="evidence" value="ECO:0007669"/>
    <property type="project" value="TreeGrafter"/>
</dbReference>
<dbReference type="PROSITE" id="PS50802">
    <property type="entry name" value="OTU"/>
    <property type="match status" value="1"/>
</dbReference>
<dbReference type="PANTHER" id="PTHR12419">
    <property type="entry name" value="OTU DOMAIN CONTAINING PROTEIN"/>
    <property type="match status" value="1"/>
</dbReference>
<reference evidence="9 10" key="1">
    <citation type="journal article" date="2021" name="Sci. Rep.">
        <title>Chromosome anchoring in Senegalese sole (Solea senegalensis) reveals sex-associated markers and genome rearrangements in flatfish.</title>
        <authorList>
            <person name="Guerrero-Cozar I."/>
            <person name="Gomez-Garrido J."/>
            <person name="Berbel C."/>
            <person name="Martinez-Blanch J.F."/>
            <person name="Alioto T."/>
            <person name="Claros M.G."/>
            <person name="Gagnaire P.A."/>
            <person name="Manchado M."/>
        </authorList>
    </citation>
    <scope>NUCLEOTIDE SEQUENCE [LARGE SCALE GENOMIC DNA]</scope>
    <source>
        <strain evidence="9">Sse05_10M</strain>
    </source>
</reference>
<dbReference type="Pfam" id="PF02338">
    <property type="entry name" value="OTU"/>
    <property type="match status" value="1"/>
</dbReference>
<dbReference type="InterPro" id="IPR003323">
    <property type="entry name" value="OTU_dom"/>
</dbReference>
<feature type="compositionally biased region" description="Pro residues" evidence="6">
    <location>
        <begin position="957"/>
        <end position="974"/>
    </location>
</feature>
<keyword evidence="3" id="KW-0645">Protease</keyword>
<gene>
    <name evidence="9" type="ORF">JOB18_022667</name>
</gene>
<feature type="region of interest" description="Disordered" evidence="6">
    <location>
        <begin position="548"/>
        <end position="576"/>
    </location>
</feature>
<feature type="non-terminal residue" evidence="9">
    <location>
        <position position="1279"/>
    </location>
</feature>
<feature type="compositionally biased region" description="Low complexity" evidence="6">
    <location>
        <begin position="599"/>
        <end position="626"/>
    </location>
</feature>
<protein>
    <recommendedName>
        <fullName evidence="2">ubiquitinyl hydrolase 1</fullName>
        <ecNumber evidence="2">3.4.19.12</ecNumber>
    </recommendedName>
</protein>
<evidence type="ECO:0000259" key="7">
    <source>
        <dbReference type="PROSITE" id="PS50304"/>
    </source>
</evidence>
<evidence type="ECO:0000259" key="8">
    <source>
        <dbReference type="PROSITE" id="PS50802"/>
    </source>
</evidence>
<dbReference type="InterPro" id="IPR050704">
    <property type="entry name" value="Peptidase_C85-like"/>
</dbReference>
<evidence type="ECO:0000256" key="4">
    <source>
        <dbReference type="ARBA" id="ARBA00022786"/>
    </source>
</evidence>
<dbReference type="GO" id="GO:1903093">
    <property type="term" value="P:regulation of protein K48-linked deubiquitination"/>
    <property type="evidence" value="ECO:0007669"/>
    <property type="project" value="TreeGrafter"/>
</dbReference>
<keyword evidence="4" id="KW-0833">Ubl conjugation pathway</keyword>
<evidence type="ECO:0000313" key="10">
    <source>
        <dbReference type="Proteomes" id="UP000693946"/>
    </source>
</evidence>
<feature type="region of interest" description="Disordered" evidence="6">
    <location>
        <begin position="957"/>
        <end position="1031"/>
    </location>
</feature>
<comment type="caution">
    <text evidence="9">The sequence shown here is derived from an EMBL/GenBank/DDBJ whole genome shotgun (WGS) entry which is preliminary data.</text>
</comment>
<comment type="catalytic activity">
    <reaction evidence="1">
        <text>Thiol-dependent hydrolysis of ester, thioester, amide, peptide and isopeptide bonds formed by the C-terminal Gly of ubiquitin (a 76-residue protein attached to proteins as an intracellular targeting signal).</text>
        <dbReference type="EC" id="3.4.19.12"/>
    </reaction>
</comment>
<keyword evidence="10" id="KW-1185">Reference proteome</keyword>
<dbReference type="EC" id="3.4.19.12" evidence="2"/>
<feature type="compositionally biased region" description="Polar residues" evidence="6">
    <location>
        <begin position="1009"/>
        <end position="1022"/>
    </location>
</feature>
<feature type="region of interest" description="Disordered" evidence="6">
    <location>
        <begin position="416"/>
        <end position="528"/>
    </location>
</feature>
<organism evidence="9 10">
    <name type="scientific">Solea senegalensis</name>
    <name type="common">Senegalese sole</name>
    <dbReference type="NCBI Taxonomy" id="28829"/>
    <lineage>
        <taxon>Eukaryota</taxon>
        <taxon>Metazoa</taxon>
        <taxon>Chordata</taxon>
        <taxon>Craniata</taxon>
        <taxon>Vertebrata</taxon>
        <taxon>Euteleostomi</taxon>
        <taxon>Actinopterygii</taxon>
        <taxon>Neopterygii</taxon>
        <taxon>Teleostei</taxon>
        <taxon>Neoteleostei</taxon>
        <taxon>Acanthomorphata</taxon>
        <taxon>Carangaria</taxon>
        <taxon>Pleuronectiformes</taxon>
        <taxon>Pleuronectoidei</taxon>
        <taxon>Soleidae</taxon>
        <taxon>Solea</taxon>
    </lineage>
</organism>
<feature type="compositionally biased region" description="Low complexity" evidence="6">
    <location>
        <begin position="753"/>
        <end position="779"/>
    </location>
</feature>
<accession>A0AAV6PGE9</accession>
<evidence type="ECO:0000256" key="1">
    <source>
        <dbReference type="ARBA" id="ARBA00000707"/>
    </source>
</evidence>
<feature type="domain" description="OTU" evidence="8">
    <location>
        <begin position="27"/>
        <end position="148"/>
    </location>
</feature>
<evidence type="ECO:0000256" key="2">
    <source>
        <dbReference type="ARBA" id="ARBA00012759"/>
    </source>
</evidence>
<feature type="region of interest" description="Disordered" evidence="6">
    <location>
        <begin position="331"/>
        <end position="391"/>
    </location>
</feature>
<dbReference type="GO" id="GO:0016579">
    <property type="term" value="P:protein deubiquitination"/>
    <property type="evidence" value="ECO:0007669"/>
    <property type="project" value="TreeGrafter"/>
</dbReference>
<feature type="domain" description="Tudor" evidence="7">
    <location>
        <begin position="273"/>
        <end position="332"/>
    </location>
</feature>
<feature type="compositionally biased region" description="Low complexity" evidence="6">
    <location>
        <begin position="495"/>
        <end position="515"/>
    </location>
</feature>
<evidence type="ECO:0000256" key="6">
    <source>
        <dbReference type="SAM" id="MobiDB-lite"/>
    </source>
</evidence>
<keyword evidence="5" id="KW-0788">Thiol protease</keyword>
<evidence type="ECO:0000256" key="3">
    <source>
        <dbReference type="ARBA" id="ARBA00022670"/>
    </source>
</evidence>